<name>A0A9P6NGZ3_9BASI</name>
<sequence>MNNAGIDSMKMKKVETKKVDPIINRSSGLSVTHNPVASTSKTLVIGNKRAPATTQLINGKNKQLIVGSSKTELVSQPIASSSSNKTLVTKSSDKNVPLKLKSPTKRAHAFGSATQPRKVLPQPTKPTWQPKTIVRNSKILPNGNKPSIIPQPISRYTASTRMGIGKTNTIRSVIRSTNASNLPKACKNNRILNEGGSGSQVIVKDTGKRALDEDEDVDEDELLPRSQKKIKVS</sequence>
<evidence type="ECO:0000313" key="3">
    <source>
        <dbReference type="Proteomes" id="UP000886653"/>
    </source>
</evidence>
<dbReference type="AlphaFoldDB" id="A0A9P6NGZ3"/>
<protein>
    <submittedName>
        <fullName evidence="2">Uncharacterized protein</fullName>
    </submittedName>
</protein>
<organism evidence="2 3">
    <name type="scientific">Cronartium quercuum f. sp. fusiforme G11</name>
    <dbReference type="NCBI Taxonomy" id="708437"/>
    <lineage>
        <taxon>Eukaryota</taxon>
        <taxon>Fungi</taxon>
        <taxon>Dikarya</taxon>
        <taxon>Basidiomycota</taxon>
        <taxon>Pucciniomycotina</taxon>
        <taxon>Pucciniomycetes</taxon>
        <taxon>Pucciniales</taxon>
        <taxon>Coleosporiaceae</taxon>
        <taxon>Cronartium</taxon>
    </lineage>
</organism>
<reference evidence="2" key="1">
    <citation type="submission" date="2013-11" db="EMBL/GenBank/DDBJ databases">
        <title>Genome sequence of the fusiform rust pathogen reveals effectors for host alternation and coevolution with pine.</title>
        <authorList>
            <consortium name="DOE Joint Genome Institute"/>
            <person name="Smith K."/>
            <person name="Pendleton A."/>
            <person name="Kubisiak T."/>
            <person name="Anderson C."/>
            <person name="Salamov A."/>
            <person name="Aerts A."/>
            <person name="Riley R."/>
            <person name="Clum A."/>
            <person name="Lindquist E."/>
            <person name="Ence D."/>
            <person name="Campbell M."/>
            <person name="Kronenberg Z."/>
            <person name="Feau N."/>
            <person name="Dhillon B."/>
            <person name="Hamelin R."/>
            <person name="Burleigh J."/>
            <person name="Smith J."/>
            <person name="Yandell M."/>
            <person name="Nelson C."/>
            <person name="Grigoriev I."/>
            <person name="Davis J."/>
        </authorList>
    </citation>
    <scope>NUCLEOTIDE SEQUENCE</scope>
    <source>
        <strain evidence="2">G11</strain>
    </source>
</reference>
<dbReference type="EMBL" id="MU167271">
    <property type="protein sequence ID" value="KAG0145783.1"/>
    <property type="molecule type" value="Genomic_DNA"/>
</dbReference>
<keyword evidence="3" id="KW-1185">Reference proteome</keyword>
<evidence type="ECO:0000313" key="2">
    <source>
        <dbReference type="EMBL" id="KAG0145783.1"/>
    </source>
</evidence>
<feature type="region of interest" description="Disordered" evidence="1">
    <location>
        <begin position="190"/>
        <end position="233"/>
    </location>
</feature>
<dbReference type="Proteomes" id="UP000886653">
    <property type="component" value="Unassembled WGS sequence"/>
</dbReference>
<feature type="region of interest" description="Disordered" evidence="1">
    <location>
        <begin position="96"/>
        <end position="129"/>
    </location>
</feature>
<gene>
    <name evidence="2" type="ORF">CROQUDRAFT_557737</name>
</gene>
<accession>A0A9P6NGZ3</accession>
<comment type="caution">
    <text evidence="2">The sequence shown here is derived from an EMBL/GenBank/DDBJ whole genome shotgun (WGS) entry which is preliminary data.</text>
</comment>
<feature type="compositionally biased region" description="Acidic residues" evidence="1">
    <location>
        <begin position="212"/>
        <end position="221"/>
    </location>
</feature>
<proteinExistence type="predicted"/>
<evidence type="ECO:0000256" key="1">
    <source>
        <dbReference type="SAM" id="MobiDB-lite"/>
    </source>
</evidence>